<dbReference type="PANTHER" id="PTHR11806:SF0">
    <property type="entry name" value="PROTEIN MTO1 HOMOLOG, MITOCHONDRIAL"/>
    <property type="match status" value="1"/>
</dbReference>
<protein>
    <recommendedName>
        <fullName evidence="5">tRNA uridine 5-carboxymethylaminomethyl modification enzyme C-terminal subdomain domain-containing protein</fullName>
    </recommendedName>
</protein>
<dbReference type="InterPro" id="IPR002218">
    <property type="entry name" value="MnmG-rel"/>
</dbReference>
<keyword evidence="3" id="KW-0285">Flavoprotein</keyword>
<dbReference type="InterPro" id="IPR004416">
    <property type="entry name" value="MnmG"/>
</dbReference>
<reference evidence="6 7" key="2">
    <citation type="journal article" date="2019" name="G3 (Bethesda)">
        <title>Hybrid Assembly of the Genome of the Entomopathogenic Nematode Steinernema carpocapsae Identifies the X-Chromosome.</title>
        <authorList>
            <person name="Serra L."/>
            <person name="Macchietto M."/>
            <person name="Macias-Munoz A."/>
            <person name="McGill C.J."/>
            <person name="Rodriguez I.M."/>
            <person name="Rodriguez B."/>
            <person name="Murad R."/>
            <person name="Mortazavi A."/>
        </authorList>
    </citation>
    <scope>NUCLEOTIDE SEQUENCE [LARGE SCALE GENOMIC DNA]</scope>
    <source>
        <strain evidence="6 7">ALL</strain>
    </source>
</reference>
<evidence type="ECO:0000256" key="4">
    <source>
        <dbReference type="ARBA" id="ARBA00022827"/>
    </source>
</evidence>
<dbReference type="NCBIfam" id="TIGR00136">
    <property type="entry name" value="mnmG_gidA"/>
    <property type="match status" value="1"/>
</dbReference>
<dbReference type="PROSITE" id="PS01281">
    <property type="entry name" value="GIDA_2"/>
    <property type="match status" value="1"/>
</dbReference>
<comment type="cofactor">
    <cofactor evidence="1">
        <name>FAD</name>
        <dbReference type="ChEBI" id="CHEBI:57692"/>
    </cofactor>
</comment>
<gene>
    <name evidence="6" type="ORF">L596_018506</name>
</gene>
<dbReference type="GO" id="GO:0005739">
    <property type="term" value="C:mitochondrion"/>
    <property type="evidence" value="ECO:0007669"/>
    <property type="project" value="GOC"/>
</dbReference>
<dbReference type="STRING" id="34508.A0A4U5N4T4"/>
<evidence type="ECO:0000313" key="6">
    <source>
        <dbReference type="EMBL" id="TKR77557.1"/>
    </source>
</evidence>
<dbReference type="Pfam" id="PF21680">
    <property type="entry name" value="GIDA_C_1st"/>
    <property type="match status" value="1"/>
</dbReference>
<feature type="domain" description="tRNA uridine 5-carboxymethylaminomethyl modification enzyme C-terminal subdomain" evidence="5">
    <location>
        <begin position="548"/>
        <end position="619"/>
    </location>
</feature>
<dbReference type="InterPro" id="IPR020595">
    <property type="entry name" value="MnmG-rel_CS"/>
</dbReference>
<comment type="caution">
    <text evidence="6">The sequence shown here is derived from an EMBL/GenBank/DDBJ whole genome shotgun (WGS) entry which is preliminary data.</text>
</comment>
<dbReference type="InterPro" id="IPR036188">
    <property type="entry name" value="FAD/NAD-bd_sf"/>
</dbReference>
<dbReference type="Gene3D" id="3.50.50.60">
    <property type="entry name" value="FAD/NAD(P)-binding domain"/>
    <property type="match status" value="2"/>
</dbReference>
<evidence type="ECO:0000256" key="2">
    <source>
        <dbReference type="ARBA" id="ARBA00007653"/>
    </source>
</evidence>
<dbReference type="InterPro" id="IPR026904">
    <property type="entry name" value="MnmG_C"/>
</dbReference>
<dbReference type="AlphaFoldDB" id="A0A4U5N4T4"/>
<evidence type="ECO:0000313" key="7">
    <source>
        <dbReference type="Proteomes" id="UP000298663"/>
    </source>
</evidence>
<name>A0A4U5N4T4_STECR</name>
<reference evidence="6 7" key="1">
    <citation type="journal article" date="2015" name="Genome Biol.">
        <title>Comparative genomics of Steinernema reveals deeply conserved gene regulatory networks.</title>
        <authorList>
            <person name="Dillman A.R."/>
            <person name="Macchietto M."/>
            <person name="Porter C.F."/>
            <person name="Rogers A."/>
            <person name="Williams B."/>
            <person name="Antoshechkin I."/>
            <person name="Lee M.M."/>
            <person name="Goodwin Z."/>
            <person name="Lu X."/>
            <person name="Lewis E.E."/>
            <person name="Goodrich-Blair H."/>
            <person name="Stock S.P."/>
            <person name="Adams B.J."/>
            <person name="Sternberg P.W."/>
            <person name="Mortazavi A."/>
        </authorList>
    </citation>
    <scope>NUCLEOTIDE SEQUENCE [LARGE SCALE GENOMIC DNA]</scope>
    <source>
        <strain evidence="6 7">ALL</strain>
    </source>
</reference>
<dbReference type="EMBL" id="AZBU02000005">
    <property type="protein sequence ID" value="TKR77557.1"/>
    <property type="molecule type" value="Genomic_DNA"/>
</dbReference>
<dbReference type="OrthoDB" id="3329at2759"/>
<dbReference type="InterPro" id="IPR047001">
    <property type="entry name" value="MnmG_C_subdom"/>
</dbReference>
<proteinExistence type="inferred from homology"/>
<dbReference type="GO" id="GO:0050660">
    <property type="term" value="F:flavin adenine dinucleotide binding"/>
    <property type="evidence" value="ECO:0007669"/>
    <property type="project" value="InterPro"/>
</dbReference>
<dbReference type="FunFam" id="1.10.150.570:FF:000001">
    <property type="entry name" value="tRNA uridine 5-carboxymethylaminomethyl modification enzyme MnmG"/>
    <property type="match status" value="1"/>
</dbReference>
<organism evidence="6 7">
    <name type="scientific">Steinernema carpocapsae</name>
    <name type="common">Entomopathogenic nematode</name>
    <dbReference type="NCBI Taxonomy" id="34508"/>
    <lineage>
        <taxon>Eukaryota</taxon>
        <taxon>Metazoa</taxon>
        <taxon>Ecdysozoa</taxon>
        <taxon>Nematoda</taxon>
        <taxon>Chromadorea</taxon>
        <taxon>Rhabditida</taxon>
        <taxon>Tylenchina</taxon>
        <taxon>Panagrolaimomorpha</taxon>
        <taxon>Strongyloidoidea</taxon>
        <taxon>Steinernematidae</taxon>
        <taxon>Steinernema</taxon>
    </lineage>
</organism>
<dbReference type="Pfam" id="PF01134">
    <property type="entry name" value="GIDA"/>
    <property type="match status" value="1"/>
</dbReference>
<dbReference type="GO" id="GO:0005829">
    <property type="term" value="C:cytosol"/>
    <property type="evidence" value="ECO:0007669"/>
    <property type="project" value="TreeGrafter"/>
</dbReference>
<dbReference type="GO" id="GO:0070899">
    <property type="term" value="P:mitochondrial tRNA wobble uridine modification"/>
    <property type="evidence" value="ECO:0007669"/>
    <property type="project" value="UniProtKB-ARBA"/>
</dbReference>
<dbReference type="Gene3D" id="1.10.150.570">
    <property type="entry name" value="GidA associated domain, C-terminal subdomain"/>
    <property type="match status" value="1"/>
</dbReference>
<keyword evidence="4" id="KW-0274">FAD</keyword>
<comment type="similarity">
    <text evidence="2">Belongs to the MnmG family.</text>
</comment>
<dbReference type="PANTHER" id="PTHR11806">
    <property type="entry name" value="GLUCOSE INHIBITED DIVISION PROTEIN A"/>
    <property type="match status" value="1"/>
</dbReference>
<dbReference type="PROSITE" id="PS01280">
    <property type="entry name" value="GIDA_1"/>
    <property type="match status" value="1"/>
</dbReference>
<accession>A0A4U5N4T4</accession>
<evidence type="ECO:0000256" key="1">
    <source>
        <dbReference type="ARBA" id="ARBA00001974"/>
    </source>
</evidence>
<dbReference type="InterPro" id="IPR040131">
    <property type="entry name" value="MnmG_N"/>
</dbReference>
<keyword evidence="7" id="KW-1185">Reference proteome</keyword>
<dbReference type="FunFam" id="3.50.50.60:FF:000082">
    <property type="entry name" value="protein MTO1 homolog, mitochondrial isoform X1"/>
    <property type="match status" value="1"/>
</dbReference>
<dbReference type="InterPro" id="IPR044920">
    <property type="entry name" value="MnmG_C_subdom_sf"/>
</dbReference>
<evidence type="ECO:0000259" key="5">
    <source>
        <dbReference type="SMART" id="SM01228"/>
    </source>
</evidence>
<dbReference type="GO" id="GO:0030488">
    <property type="term" value="P:tRNA methylation"/>
    <property type="evidence" value="ECO:0007669"/>
    <property type="project" value="TreeGrafter"/>
</dbReference>
<sequence>MSGRVASSLLSAVYDVIVVGGGHAGCESAAASARSGASTLLVTNAKEKIGEMSCNPSFGGIGKGHLLREVDALDGVSPRICDKSAITYQALNRGQGPAVLGLRAQIDRKEFKRHMKQEILHETKNLEVLEGSVEDLYLEAVEDGTRQRIGGVCLEDGTIIEAKAVVLTTGTFLRGEIFLGKDCWPAGRMGEKSSIGLSKTLDKLGLWLGRLRTGTPPRLLKNTIDFSKFRMMPPDEKPIPFSFMTDNLWIQPEQQLPTYIGHTTEELAQLVRDNMYENEHIRAETNGPRYCPSLEAKILKFSNTIHKTFLEHEGLDSDLIYPQGMSMTFKPEIQLKVMRCISGLENVEISQPGYGVRYDFLLPGLFLAGQINGTTGYEEAAAQGILAGINAGALVRNAEPMIVDRSEGYLGVLVDDLTSLGTNEPYRMFTSRAEFRLHLRPDNADLRLTDKGRQMNVVGDSRYAKFLRTQSRLEAATAALEGIAMSQAKWKRCLSTFNRKKDNGKVLSALDLMYRHDVKLADLGSAFPEELKEFVGDESLEERIYVNATYAKQHKRLLAKMDEIRRESATLIPPEIDFSKMVALSFESREKFEIWKPQNLAAASRIPGVTPDSLAILLKYLRKEDAVGGIAGAAEGTREAAL</sequence>
<dbReference type="SUPFAM" id="SSF51905">
    <property type="entry name" value="FAD/NAD(P)-binding domain"/>
    <property type="match status" value="1"/>
</dbReference>
<dbReference type="Pfam" id="PF13932">
    <property type="entry name" value="SAM_GIDA_C"/>
    <property type="match status" value="1"/>
</dbReference>
<evidence type="ECO:0000256" key="3">
    <source>
        <dbReference type="ARBA" id="ARBA00022630"/>
    </source>
</evidence>
<dbReference type="Proteomes" id="UP000298663">
    <property type="component" value="Unassembled WGS sequence"/>
</dbReference>
<dbReference type="SMART" id="SM01228">
    <property type="entry name" value="GIDA_assoc_3"/>
    <property type="match status" value="1"/>
</dbReference>
<dbReference type="InterPro" id="IPR049312">
    <property type="entry name" value="GIDA_C_N"/>
</dbReference>